<protein>
    <submittedName>
        <fullName evidence="2">Uncharacterized protein</fullName>
    </submittedName>
</protein>
<comment type="caution">
    <text evidence="2">The sequence shown here is derived from an EMBL/GenBank/DDBJ whole genome shotgun (WGS) entry which is preliminary data.</text>
</comment>
<name>A0AAE1E5C3_9GAST</name>
<gene>
    <name evidence="2" type="ORF">RRG08_042944</name>
</gene>
<dbReference type="Proteomes" id="UP001283361">
    <property type="component" value="Unassembled WGS sequence"/>
</dbReference>
<reference evidence="2" key="1">
    <citation type="journal article" date="2023" name="G3 (Bethesda)">
        <title>A reference genome for the long-term kleptoplast-retaining sea slug Elysia crispata morphotype clarki.</title>
        <authorList>
            <person name="Eastman K.E."/>
            <person name="Pendleton A.L."/>
            <person name="Shaikh M.A."/>
            <person name="Suttiyut T."/>
            <person name="Ogas R."/>
            <person name="Tomko P."/>
            <person name="Gavelis G."/>
            <person name="Widhalm J.R."/>
            <person name="Wisecaver J.H."/>
        </authorList>
    </citation>
    <scope>NUCLEOTIDE SEQUENCE</scope>
    <source>
        <strain evidence="2">ECLA1</strain>
    </source>
</reference>
<keyword evidence="3" id="KW-1185">Reference proteome</keyword>
<sequence>MTSGWDGMFEAACGKVGRGRDGVKGRGGNNEVFKLHPGGSSDTPHNPEDTDHRVTRTFSPCNVNHNLSMFPFLSALGGVFQP</sequence>
<accession>A0AAE1E5C3</accession>
<proteinExistence type="predicted"/>
<dbReference type="EMBL" id="JAWDGP010001143">
    <property type="protein sequence ID" value="KAK3794130.1"/>
    <property type="molecule type" value="Genomic_DNA"/>
</dbReference>
<feature type="region of interest" description="Disordered" evidence="1">
    <location>
        <begin position="15"/>
        <end position="53"/>
    </location>
</feature>
<dbReference type="AlphaFoldDB" id="A0AAE1E5C3"/>
<evidence type="ECO:0000256" key="1">
    <source>
        <dbReference type="SAM" id="MobiDB-lite"/>
    </source>
</evidence>
<organism evidence="2 3">
    <name type="scientific">Elysia crispata</name>
    <name type="common">lettuce slug</name>
    <dbReference type="NCBI Taxonomy" id="231223"/>
    <lineage>
        <taxon>Eukaryota</taxon>
        <taxon>Metazoa</taxon>
        <taxon>Spiralia</taxon>
        <taxon>Lophotrochozoa</taxon>
        <taxon>Mollusca</taxon>
        <taxon>Gastropoda</taxon>
        <taxon>Heterobranchia</taxon>
        <taxon>Euthyneura</taxon>
        <taxon>Panpulmonata</taxon>
        <taxon>Sacoglossa</taxon>
        <taxon>Placobranchoidea</taxon>
        <taxon>Plakobranchidae</taxon>
        <taxon>Elysia</taxon>
    </lineage>
</organism>
<evidence type="ECO:0000313" key="2">
    <source>
        <dbReference type="EMBL" id="KAK3794130.1"/>
    </source>
</evidence>
<evidence type="ECO:0000313" key="3">
    <source>
        <dbReference type="Proteomes" id="UP001283361"/>
    </source>
</evidence>